<dbReference type="PROSITE" id="PS00742">
    <property type="entry name" value="PEP_ENZYMES_2"/>
    <property type="match status" value="1"/>
</dbReference>
<evidence type="ECO:0000256" key="7">
    <source>
        <dbReference type="ARBA" id="ARBA00022679"/>
    </source>
</evidence>
<evidence type="ECO:0000256" key="8">
    <source>
        <dbReference type="ARBA" id="ARBA00022723"/>
    </source>
</evidence>
<dbReference type="NCBIfam" id="TIGR01418">
    <property type="entry name" value="PEP_synth"/>
    <property type="match status" value="1"/>
</dbReference>
<dbReference type="SUPFAM" id="SSF56059">
    <property type="entry name" value="Glutathione synthetase ATP-binding domain-like"/>
    <property type="match status" value="1"/>
</dbReference>
<keyword evidence="7 15" id="KW-0808">Transferase</keyword>
<proteinExistence type="inferred from homology"/>
<evidence type="ECO:0000256" key="1">
    <source>
        <dbReference type="ARBA" id="ARBA00001946"/>
    </source>
</evidence>
<sequence>MVTVSQNTGFQSDKARSLILWFDEIGISDIPLVGGKNASLGEMIQQLTHQGVNVPTGFATTAYAYRYFIASAGLEAKLRQLFADLDVEDVTNLKARGKKARLLVMETPFPQDLRDAIATAYLKLCKKYHQDTDVAVRSSATAEDLPDASFAGQQESYLNVVGVEGVLAACHRCFASLFTDRAISYRHTKGFDHFSIALTVGVQKMVRSDLATSGVMFSIDTETGFKDAALINAAYGLGENVVQGTVNPDEYYVFKPTLKAGFRPIIDKKLGSKELKMIYDDGSKHTKNVPVPETEQGKFALSDSEILQLAHWACLIEDHYTQANGNYSPMDIEWAKDGITNQLFIVQARPETVQSQKTGNLLRSYHLVKTHKEANPPQPLVTGRAIGEAIAQGKVKLILNVNKIEQFEPGDILVTQRTDPDWEPIMKRAGAIITNAGGRTCHAAIIARELGVPAIVGCGNATAILKTGQEVTISCAEGDEGRVYHGLLPFEIKEVALENLPRTRTQILMNVGNPQEALSLSAIPNDGVGLARTEFIIANHIQVHPMALIHYEKLEDEVKTKIDQITALYEDKPQYFVDKLAQGISRIAAAFYPKPVIVRMSDFKTNEYANLLGGQQFEPKEENPMLGWRGASRYYDPGYREGFALECQAIKGVRDDMGLTNVIPMIPFCRTPDEGRLVLAEMAKNHLKQGANGLQVYVMCELPSNVIMAEEFAQVFDGFSIGSNDLTQLTLGLDRDSALVAHLFDERTPAVKQMVKMAIQSAKKQQRKIGICGQAPSDYPEFARFLVEEGIDSISLNPDSVLKTLLEIAKVEENI</sequence>
<evidence type="ECO:0000313" key="19">
    <source>
        <dbReference type="EMBL" id="MDB9540915.1"/>
    </source>
</evidence>
<evidence type="ECO:0000256" key="15">
    <source>
        <dbReference type="PIRNR" id="PIRNR000854"/>
    </source>
</evidence>
<accession>A0ABT5AUD4</accession>
<evidence type="ECO:0000259" key="16">
    <source>
        <dbReference type="Pfam" id="PF00391"/>
    </source>
</evidence>
<evidence type="ECO:0000256" key="10">
    <source>
        <dbReference type="ARBA" id="ARBA00022777"/>
    </source>
</evidence>
<dbReference type="InterPro" id="IPR023151">
    <property type="entry name" value="PEP_util_CS"/>
</dbReference>
<comment type="caution">
    <text evidence="19">The sequence shown here is derived from an EMBL/GenBank/DDBJ whole genome shotgun (WGS) entry which is preliminary data.</text>
</comment>
<dbReference type="NCBIfam" id="NF005057">
    <property type="entry name" value="PRK06464.1"/>
    <property type="match status" value="1"/>
</dbReference>
<keyword evidence="8 15" id="KW-0479">Metal-binding</keyword>
<evidence type="ECO:0000256" key="4">
    <source>
        <dbReference type="ARBA" id="ARBA00007837"/>
    </source>
</evidence>
<comment type="similarity">
    <text evidence="4 15">Belongs to the PEP-utilizing enzyme family.</text>
</comment>
<evidence type="ECO:0000256" key="5">
    <source>
        <dbReference type="ARBA" id="ARBA00011996"/>
    </source>
</evidence>
<dbReference type="SUPFAM" id="SSF51621">
    <property type="entry name" value="Phosphoenolpyruvate/pyruvate domain"/>
    <property type="match status" value="1"/>
</dbReference>
<dbReference type="Proteomes" id="UP001212499">
    <property type="component" value="Unassembled WGS sequence"/>
</dbReference>
<dbReference type="EMBL" id="JAQMUH010000171">
    <property type="protein sequence ID" value="MDB9540915.1"/>
    <property type="molecule type" value="Genomic_DNA"/>
</dbReference>
<dbReference type="InterPro" id="IPR013815">
    <property type="entry name" value="ATP_grasp_subdomain_1"/>
</dbReference>
<dbReference type="EC" id="2.7.9.2" evidence="5 15"/>
<organism evidence="19 20">
    <name type="scientific">Anabaenopsis arnoldii</name>
    <dbReference type="NCBI Taxonomy" id="2152938"/>
    <lineage>
        <taxon>Bacteria</taxon>
        <taxon>Bacillati</taxon>
        <taxon>Cyanobacteriota</taxon>
        <taxon>Cyanophyceae</taxon>
        <taxon>Nostocales</taxon>
        <taxon>Nodulariaceae</taxon>
        <taxon>Anabaenopsis</taxon>
    </lineage>
</organism>
<evidence type="ECO:0000256" key="2">
    <source>
        <dbReference type="ARBA" id="ARBA00002988"/>
    </source>
</evidence>
<evidence type="ECO:0000313" key="20">
    <source>
        <dbReference type="Proteomes" id="UP001212499"/>
    </source>
</evidence>
<dbReference type="InterPro" id="IPR006319">
    <property type="entry name" value="PEP_synth"/>
</dbReference>
<comment type="function">
    <text evidence="2 15">Catalyzes the phosphorylation of pyruvate to phosphoenolpyruvate.</text>
</comment>
<name>A0ABT5AUD4_9CYAN</name>
<dbReference type="InterPro" id="IPR000121">
    <property type="entry name" value="PEP_util_C"/>
</dbReference>
<keyword evidence="10 15" id="KW-0418">Kinase</keyword>
<dbReference type="PANTHER" id="PTHR43030:SF1">
    <property type="entry name" value="PHOSPHOENOLPYRUVATE SYNTHASE"/>
    <property type="match status" value="1"/>
</dbReference>
<evidence type="ECO:0000259" key="18">
    <source>
        <dbReference type="Pfam" id="PF02896"/>
    </source>
</evidence>
<keyword evidence="20" id="KW-1185">Reference proteome</keyword>
<comment type="pathway">
    <text evidence="3 15">Carbohydrate biosynthesis; gluconeogenesis.</text>
</comment>
<feature type="domain" description="Pyruvate phosphate dikinase AMP/ATP-binding" evidence="17">
    <location>
        <begin position="31"/>
        <end position="359"/>
    </location>
</feature>
<evidence type="ECO:0000256" key="13">
    <source>
        <dbReference type="ARBA" id="ARBA00033470"/>
    </source>
</evidence>
<dbReference type="InterPro" id="IPR040442">
    <property type="entry name" value="Pyrv_kinase-like_dom_sf"/>
</dbReference>
<dbReference type="InterPro" id="IPR036637">
    <property type="entry name" value="Phosphohistidine_dom_sf"/>
</dbReference>
<evidence type="ECO:0000259" key="17">
    <source>
        <dbReference type="Pfam" id="PF01326"/>
    </source>
</evidence>
<protein>
    <recommendedName>
        <fullName evidence="6 15">Phosphoenolpyruvate synthase</fullName>
        <shortName evidence="15">PEP synthase</shortName>
        <ecNumber evidence="5 15">2.7.9.2</ecNumber>
    </recommendedName>
    <alternativeName>
        <fullName evidence="13 15">Pyruvate, water dikinase</fullName>
    </alternativeName>
</protein>
<feature type="domain" description="PEP-utilising enzyme mobile" evidence="16">
    <location>
        <begin position="407"/>
        <end position="478"/>
    </location>
</feature>
<dbReference type="InterPro" id="IPR018274">
    <property type="entry name" value="PEP_util_AS"/>
</dbReference>
<dbReference type="InterPro" id="IPR008279">
    <property type="entry name" value="PEP-util_enz_mobile_dom"/>
</dbReference>
<evidence type="ECO:0000256" key="3">
    <source>
        <dbReference type="ARBA" id="ARBA00004742"/>
    </source>
</evidence>
<comment type="cofactor">
    <cofactor evidence="1 15">
        <name>Mg(2+)</name>
        <dbReference type="ChEBI" id="CHEBI:18420"/>
    </cofactor>
</comment>
<dbReference type="PROSITE" id="PS00370">
    <property type="entry name" value="PEP_ENZYMES_PHOS_SITE"/>
    <property type="match status" value="1"/>
</dbReference>
<evidence type="ECO:0000256" key="6">
    <source>
        <dbReference type="ARBA" id="ARBA00021623"/>
    </source>
</evidence>
<dbReference type="Gene3D" id="3.50.30.10">
    <property type="entry name" value="Phosphohistidine domain"/>
    <property type="match status" value="1"/>
</dbReference>
<dbReference type="Pfam" id="PF01326">
    <property type="entry name" value="PPDK_N"/>
    <property type="match status" value="1"/>
</dbReference>
<dbReference type="Pfam" id="PF00391">
    <property type="entry name" value="PEP-utilizers"/>
    <property type="match status" value="1"/>
</dbReference>
<dbReference type="Gene3D" id="3.30.470.20">
    <property type="entry name" value="ATP-grasp fold, B domain"/>
    <property type="match status" value="1"/>
</dbReference>
<keyword evidence="11 15" id="KW-0067">ATP-binding</keyword>
<reference evidence="19 20" key="1">
    <citation type="submission" date="2023-01" db="EMBL/GenBank/DDBJ databases">
        <title>Genomes from the Australian National Cyanobacteria Reference Collection.</title>
        <authorList>
            <person name="Willis A."/>
            <person name="Lee E.M.F."/>
        </authorList>
    </citation>
    <scope>NUCLEOTIDE SEQUENCE [LARGE SCALE GENOMIC DNA]</scope>
    <source>
        <strain evidence="19 20">CS-1033</strain>
    </source>
</reference>
<evidence type="ECO:0000256" key="11">
    <source>
        <dbReference type="ARBA" id="ARBA00022840"/>
    </source>
</evidence>
<gene>
    <name evidence="19" type="primary">ppsA</name>
    <name evidence="19" type="ORF">PN457_14840</name>
</gene>
<dbReference type="InterPro" id="IPR015813">
    <property type="entry name" value="Pyrv/PenolPyrv_kinase-like_dom"/>
</dbReference>
<evidence type="ECO:0000256" key="9">
    <source>
        <dbReference type="ARBA" id="ARBA00022741"/>
    </source>
</evidence>
<dbReference type="Gene3D" id="3.30.1490.20">
    <property type="entry name" value="ATP-grasp fold, A domain"/>
    <property type="match status" value="1"/>
</dbReference>
<dbReference type="Pfam" id="PF02896">
    <property type="entry name" value="PEP-utilizers_C"/>
    <property type="match status" value="1"/>
</dbReference>
<dbReference type="SUPFAM" id="SSF52009">
    <property type="entry name" value="Phosphohistidine domain"/>
    <property type="match status" value="1"/>
</dbReference>
<dbReference type="Gene3D" id="3.20.20.60">
    <property type="entry name" value="Phosphoenolpyruvate-binding domains"/>
    <property type="match status" value="1"/>
</dbReference>
<dbReference type="GO" id="GO:0008986">
    <property type="term" value="F:pyruvate, water dikinase activity"/>
    <property type="evidence" value="ECO:0007669"/>
    <property type="project" value="UniProtKB-EC"/>
</dbReference>
<keyword evidence="12 15" id="KW-0460">Magnesium</keyword>
<comment type="catalytic activity">
    <reaction evidence="14 15">
        <text>pyruvate + ATP + H2O = phosphoenolpyruvate + AMP + phosphate + 2 H(+)</text>
        <dbReference type="Rhea" id="RHEA:11364"/>
        <dbReference type="ChEBI" id="CHEBI:15361"/>
        <dbReference type="ChEBI" id="CHEBI:15377"/>
        <dbReference type="ChEBI" id="CHEBI:15378"/>
        <dbReference type="ChEBI" id="CHEBI:30616"/>
        <dbReference type="ChEBI" id="CHEBI:43474"/>
        <dbReference type="ChEBI" id="CHEBI:58702"/>
        <dbReference type="ChEBI" id="CHEBI:456215"/>
        <dbReference type="EC" id="2.7.9.2"/>
    </reaction>
</comment>
<dbReference type="PIRSF" id="PIRSF000854">
    <property type="entry name" value="PEP_synthase"/>
    <property type="match status" value="1"/>
</dbReference>
<keyword evidence="9 15" id="KW-0547">Nucleotide-binding</keyword>
<dbReference type="PANTHER" id="PTHR43030">
    <property type="entry name" value="PHOSPHOENOLPYRUVATE SYNTHASE"/>
    <property type="match status" value="1"/>
</dbReference>
<dbReference type="RefSeq" id="WP_271734180.1">
    <property type="nucleotide sequence ID" value="NZ_JANQDP010000179.1"/>
</dbReference>
<feature type="domain" description="PEP-utilising enzyme C-terminal" evidence="18">
    <location>
        <begin position="500"/>
        <end position="811"/>
    </location>
</feature>
<evidence type="ECO:0000256" key="14">
    <source>
        <dbReference type="ARBA" id="ARBA00047700"/>
    </source>
</evidence>
<evidence type="ECO:0000256" key="12">
    <source>
        <dbReference type="ARBA" id="ARBA00022842"/>
    </source>
</evidence>
<dbReference type="InterPro" id="IPR002192">
    <property type="entry name" value="PPDK_AMP/ATP-bd"/>
</dbReference>